<gene>
    <name evidence="1" type="ORF">EIP91_003882</name>
</gene>
<dbReference type="Proteomes" id="UP000292702">
    <property type="component" value="Unassembled WGS sequence"/>
</dbReference>
<organism evidence="1 2">
    <name type="scientific">Steccherinum ochraceum</name>
    <dbReference type="NCBI Taxonomy" id="92696"/>
    <lineage>
        <taxon>Eukaryota</taxon>
        <taxon>Fungi</taxon>
        <taxon>Dikarya</taxon>
        <taxon>Basidiomycota</taxon>
        <taxon>Agaricomycotina</taxon>
        <taxon>Agaricomycetes</taxon>
        <taxon>Polyporales</taxon>
        <taxon>Steccherinaceae</taxon>
        <taxon>Steccherinum</taxon>
    </lineage>
</organism>
<reference evidence="1 2" key="1">
    <citation type="submission" date="2018-11" db="EMBL/GenBank/DDBJ databases">
        <title>Genome assembly of Steccherinum ochraceum LE-BIN_3174, the white-rot fungus of the Steccherinaceae family (The Residual Polyporoid clade, Polyporales, Basidiomycota).</title>
        <authorList>
            <person name="Fedorova T.V."/>
            <person name="Glazunova O.A."/>
            <person name="Landesman E.O."/>
            <person name="Moiseenko K.V."/>
            <person name="Psurtseva N.V."/>
            <person name="Savinova O.S."/>
            <person name="Shakhova N.V."/>
            <person name="Tyazhelova T.V."/>
            <person name="Vasina D.V."/>
        </authorList>
    </citation>
    <scope>NUCLEOTIDE SEQUENCE [LARGE SCALE GENOMIC DNA]</scope>
    <source>
        <strain evidence="1 2">LE-BIN_3174</strain>
    </source>
</reference>
<evidence type="ECO:0000313" key="2">
    <source>
        <dbReference type="Proteomes" id="UP000292702"/>
    </source>
</evidence>
<dbReference type="AlphaFoldDB" id="A0A4R0RC93"/>
<sequence length="146" mass="15503">MSLVFNLVILVQDVFWKDATGSSMLVVSIAISANLLARFMLDLRSINEQGSNKSRTMSSINFDIRSLGGNIGAPLEIEDSTWATGPADDVVNDHDHQSEEAVVPFRAGLGLDIEEGLLKTVHSAGCEASSSRIEGSADVASDGNIP</sequence>
<proteinExistence type="predicted"/>
<keyword evidence="2" id="KW-1185">Reference proteome</keyword>
<dbReference type="EMBL" id="RWJN01000227">
    <property type="protein sequence ID" value="TCD64586.1"/>
    <property type="molecule type" value="Genomic_DNA"/>
</dbReference>
<evidence type="ECO:0000313" key="1">
    <source>
        <dbReference type="EMBL" id="TCD64586.1"/>
    </source>
</evidence>
<name>A0A4R0RC93_9APHY</name>
<accession>A0A4R0RC93</accession>
<comment type="caution">
    <text evidence="1">The sequence shown here is derived from an EMBL/GenBank/DDBJ whole genome shotgun (WGS) entry which is preliminary data.</text>
</comment>
<protein>
    <submittedName>
        <fullName evidence="1">Uncharacterized protein</fullName>
    </submittedName>
</protein>